<proteinExistence type="inferred from homology"/>
<name>D0GLF8_9FUSO</name>
<dbReference type="PANTHER" id="PTHR12994">
    <property type="entry name" value="SECERNIN"/>
    <property type="match status" value="1"/>
</dbReference>
<organism evidence="8 9">
    <name type="scientific">Pseudoleptotrichia goodfellowii F0264</name>
    <dbReference type="NCBI Taxonomy" id="596323"/>
    <lineage>
        <taxon>Bacteria</taxon>
        <taxon>Fusobacteriati</taxon>
        <taxon>Fusobacteriota</taxon>
        <taxon>Fusobacteriia</taxon>
        <taxon>Fusobacteriales</taxon>
        <taxon>Leptotrichiaceae</taxon>
        <taxon>Pseudoleptotrichia</taxon>
    </lineage>
</organism>
<keyword evidence="7" id="KW-1133">Transmembrane helix</keyword>
<dbReference type="EC" id="3.4.-.-" evidence="6"/>
<gene>
    <name evidence="8" type="ORF">HMPREF0554_0862</name>
</gene>
<dbReference type="EMBL" id="ADAD01000117">
    <property type="protein sequence ID" value="EEY35036.1"/>
    <property type="molecule type" value="Genomic_DNA"/>
</dbReference>
<comment type="similarity">
    <text evidence="2 6">Belongs to the peptidase C69 family.</text>
</comment>
<keyword evidence="9" id="KW-1185">Reference proteome</keyword>
<evidence type="ECO:0000313" key="8">
    <source>
        <dbReference type="EMBL" id="EEY35036.1"/>
    </source>
</evidence>
<keyword evidence="7" id="KW-0812">Transmembrane</keyword>
<keyword evidence="5 6" id="KW-0224">Dipeptidase</keyword>
<evidence type="ECO:0000256" key="7">
    <source>
        <dbReference type="SAM" id="Phobius"/>
    </source>
</evidence>
<evidence type="ECO:0000313" key="9">
    <source>
        <dbReference type="Proteomes" id="UP000004226"/>
    </source>
</evidence>
<dbReference type="GO" id="GO:0016805">
    <property type="term" value="F:dipeptidase activity"/>
    <property type="evidence" value="ECO:0007669"/>
    <property type="project" value="UniProtKB-KW"/>
</dbReference>
<accession>D0GLF8</accession>
<keyword evidence="7" id="KW-0472">Membrane</keyword>
<keyword evidence="3 6" id="KW-0645">Protease</keyword>
<dbReference type="GO" id="GO:0006508">
    <property type="term" value="P:proteolysis"/>
    <property type="evidence" value="ECO:0007669"/>
    <property type="project" value="UniProtKB-KW"/>
</dbReference>
<feature type="transmembrane region" description="Helical" evidence="7">
    <location>
        <begin position="12"/>
        <end position="31"/>
    </location>
</feature>
<dbReference type="GO" id="GO:0070004">
    <property type="term" value="F:cysteine-type exopeptidase activity"/>
    <property type="evidence" value="ECO:0007669"/>
    <property type="project" value="InterPro"/>
</dbReference>
<dbReference type="PANTHER" id="PTHR12994:SF17">
    <property type="entry name" value="LD30995P"/>
    <property type="match status" value="1"/>
</dbReference>
<reference evidence="8 9" key="1">
    <citation type="submission" date="2009-10" db="EMBL/GenBank/DDBJ databases">
        <authorList>
            <person name="Harkins D.M."/>
            <person name="Madupu R."/>
            <person name="Durkin A.S."/>
            <person name="Torralba M."/>
            <person name="Methe B."/>
            <person name="Sutton G.G."/>
            <person name="Strausberg R.L."/>
            <person name="Nelson K.E."/>
        </authorList>
    </citation>
    <scope>NUCLEOTIDE SEQUENCE [LARGE SCALE GENOMIC DNA]</scope>
    <source>
        <strain evidence="8 9">F0264</strain>
    </source>
</reference>
<evidence type="ECO:0000256" key="2">
    <source>
        <dbReference type="ARBA" id="ARBA00007225"/>
    </source>
</evidence>
<evidence type="ECO:0000256" key="1">
    <source>
        <dbReference type="ARBA" id="ARBA00001670"/>
    </source>
</evidence>
<dbReference type="MEROPS" id="C69.002"/>
<evidence type="ECO:0000256" key="4">
    <source>
        <dbReference type="ARBA" id="ARBA00022801"/>
    </source>
</evidence>
<evidence type="ECO:0000256" key="3">
    <source>
        <dbReference type="ARBA" id="ARBA00022670"/>
    </source>
</evidence>
<comment type="catalytic activity">
    <reaction evidence="1">
        <text>an L-aminoacyl-L-amino acid + H2O = 2 an L-alpha-amino acid</text>
        <dbReference type="Rhea" id="RHEA:48940"/>
        <dbReference type="ChEBI" id="CHEBI:15377"/>
        <dbReference type="ChEBI" id="CHEBI:59869"/>
        <dbReference type="ChEBI" id="CHEBI:77460"/>
        <dbReference type="EC" id="3.4.13.19"/>
    </reaction>
</comment>
<dbReference type="AlphaFoldDB" id="D0GLF8"/>
<keyword evidence="4 6" id="KW-0378">Hydrolase</keyword>
<evidence type="ECO:0000256" key="6">
    <source>
        <dbReference type="RuleBase" id="RU364089"/>
    </source>
</evidence>
<protein>
    <recommendedName>
        <fullName evidence="6">Dipeptidase</fullName>
        <ecNumber evidence="6">3.4.-.-</ecNumber>
    </recommendedName>
</protein>
<dbReference type="eggNOG" id="COG4690">
    <property type="taxonomic scope" value="Bacteria"/>
</dbReference>
<dbReference type="InterPro" id="IPR005322">
    <property type="entry name" value="Peptidase_C69"/>
</dbReference>
<dbReference type="InterPro" id="IPR047804">
    <property type="entry name" value="C69_dipept_A-like"/>
</dbReference>
<dbReference type="Proteomes" id="UP000004226">
    <property type="component" value="Unassembled WGS sequence"/>
</dbReference>
<sequence length="481" mass="54219">MTGDEKMKSKKTLFFLILIVLMTQISVYIFACTGIIVGKNLTTDGSFIFGRNEDLEPDHNKTFVVHERKKNKPGDVFKDESNGFIYKLPAESFKYTALPDVTPKDGIFDEAGFNEYGVIIDATVSAKANEKIQKIDPYVENGLAESALTSVVLPYVKTAREGVMHLAQIIKTQGAAEGNTLVIADKNELWYIEIYSGHQFVAIKYPDDKFSVFPNTFFLGTVDLNDKKNVVASEDIENVAKKAGTYIAENGKIHLTKSYAPPFEDRDRSRQFSGILSLNPDAKITYNDERYDFLQSANKKISLQDVMKTLRNRFEGLGYKPELSKADKGKDGYKYPIGNINTMESHIFQIKGTLPNEIGGVMWLTMAAPKFSPYVPYYGNITATDSSYHNTDTKYNENSFYWVADNVNDILDKSDSKLQNNFLSKIKSYENKKIAEQAQLDKKIAKMSAKEAQKFANELALKNGKEAFDMVKSQEKLLKNK</sequence>
<evidence type="ECO:0000256" key="5">
    <source>
        <dbReference type="ARBA" id="ARBA00022997"/>
    </source>
</evidence>
<dbReference type="Pfam" id="PF03577">
    <property type="entry name" value="Peptidase_C69"/>
    <property type="match status" value="1"/>
</dbReference>
<dbReference type="NCBIfam" id="NF033678">
    <property type="entry name" value="C69_fam_dipept"/>
    <property type="match status" value="1"/>
</dbReference>
<dbReference type="Gene3D" id="3.60.60.10">
    <property type="entry name" value="Penicillin V Acylase, Chain A"/>
    <property type="match status" value="1"/>
</dbReference>
<comment type="caution">
    <text evidence="8">The sequence shown here is derived from an EMBL/GenBank/DDBJ whole genome shotgun (WGS) entry which is preliminary data.</text>
</comment>